<keyword evidence="4" id="KW-0547">Nucleotide-binding</keyword>
<dbReference type="RefSeq" id="WP_099105668.1">
    <property type="nucleotide sequence ID" value="NZ_JAATJF010000002.1"/>
</dbReference>
<feature type="transmembrane region" description="Helical" evidence="8">
    <location>
        <begin position="147"/>
        <end position="167"/>
    </location>
</feature>
<dbReference type="GO" id="GO:0005886">
    <property type="term" value="C:plasma membrane"/>
    <property type="evidence" value="ECO:0007669"/>
    <property type="project" value="UniProtKB-SubCell"/>
</dbReference>
<evidence type="ECO:0000256" key="6">
    <source>
        <dbReference type="ARBA" id="ARBA00023118"/>
    </source>
</evidence>
<feature type="transmembrane region" description="Helical" evidence="8">
    <location>
        <begin position="26"/>
        <end position="45"/>
    </location>
</feature>
<keyword evidence="6" id="KW-0051">Antiviral defense</keyword>
<evidence type="ECO:0000256" key="3">
    <source>
        <dbReference type="ARBA" id="ARBA00022692"/>
    </source>
</evidence>
<dbReference type="Proteomes" id="UP000226437">
    <property type="component" value="Unassembled WGS sequence"/>
</dbReference>
<keyword evidence="3 8" id="KW-0812">Transmembrane</keyword>
<evidence type="ECO:0000259" key="9">
    <source>
        <dbReference type="Pfam" id="PF18967"/>
    </source>
</evidence>
<evidence type="ECO:0000256" key="4">
    <source>
        <dbReference type="ARBA" id="ARBA00022741"/>
    </source>
</evidence>
<evidence type="ECO:0000256" key="8">
    <source>
        <dbReference type="SAM" id="Phobius"/>
    </source>
</evidence>
<evidence type="ECO:0000256" key="5">
    <source>
        <dbReference type="ARBA" id="ARBA00022989"/>
    </source>
</evidence>
<feature type="domain" description="Pycsar effector protein" evidence="9">
    <location>
        <begin position="8"/>
        <end position="165"/>
    </location>
</feature>
<reference evidence="10 11" key="1">
    <citation type="submission" date="2017-10" db="EMBL/GenBank/DDBJ databases">
        <title>The draft genome sequence of Lewinella marina KCTC 32374.</title>
        <authorList>
            <person name="Wang K."/>
        </authorList>
    </citation>
    <scope>NUCLEOTIDE SEQUENCE [LARGE SCALE GENOMIC DNA]</scope>
    <source>
        <strain evidence="10 11">MKG-38</strain>
    </source>
</reference>
<dbReference type="AlphaFoldDB" id="A0A2G0CGF5"/>
<evidence type="ECO:0000256" key="7">
    <source>
        <dbReference type="ARBA" id="ARBA00023136"/>
    </source>
</evidence>
<protein>
    <recommendedName>
        <fullName evidence="9">Pycsar effector protein domain-containing protein</fullName>
    </recommendedName>
</protein>
<dbReference type="GO" id="GO:0051607">
    <property type="term" value="P:defense response to virus"/>
    <property type="evidence" value="ECO:0007669"/>
    <property type="project" value="UniProtKB-KW"/>
</dbReference>
<keyword evidence="11" id="KW-1185">Reference proteome</keyword>
<dbReference type="GO" id="GO:0000166">
    <property type="term" value="F:nucleotide binding"/>
    <property type="evidence" value="ECO:0007669"/>
    <property type="project" value="UniProtKB-KW"/>
</dbReference>
<accession>A0A2G0CGF5</accession>
<organism evidence="10 11">
    <name type="scientific">Neolewinella marina</name>
    <dbReference type="NCBI Taxonomy" id="438751"/>
    <lineage>
        <taxon>Bacteria</taxon>
        <taxon>Pseudomonadati</taxon>
        <taxon>Bacteroidota</taxon>
        <taxon>Saprospiria</taxon>
        <taxon>Saprospirales</taxon>
        <taxon>Lewinellaceae</taxon>
        <taxon>Neolewinella</taxon>
    </lineage>
</organism>
<dbReference type="Pfam" id="PF18967">
    <property type="entry name" value="PycTM"/>
    <property type="match status" value="1"/>
</dbReference>
<keyword evidence="7 8" id="KW-0472">Membrane</keyword>
<comment type="caution">
    <text evidence="10">The sequence shown here is derived from an EMBL/GenBank/DDBJ whole genome shotgun (WGS) entry which is preliminary data.</text>
</comment>
<name>A0A2G0CGF5_9BACT</name>
<keyword evidence="5 8" id="KW-1133">Transmembrane helix</keyword>
<evidence type="ECO:0000256" key="1">
    <source>
        <dbReference type="ARBA" id="ARBA00004236"/>
    </source>
</evidence>
<gene>
    <name evidence="10" type="ORF">CGL56_06215</name>
</gene>
<dbReference type="EMBL" id="PDLO01000002">
    <property type="protein sequence ID" value="PHK99051.1"/>
    <property type="molecule type" value="Genomic_DNA"/>
</dbReference>
<feature type="transmembrane region" description="Helical" evidence="8">
    <location>
        <begin position="57"/>
        <end position="76"/>
    </location>
</feature>
<proteinExistence type="predicted"/>
<evidence type="ECO:0000313" key="11">
    <source>
        <dbReference type="Proteomes" id="UP000226437"/>
    </source>
</evidence>
<evidence type="ECO:0000313" key="10">
    <source>
        <dbReference type="EMBL" id="PHK99051.1"/>
    </source>
</evidence>
<keyword evidence="2" id="KW-1003">Cell membrane</keyword>
<evidence type="ECO:0000256" key="2">
    <source>
        <dbReference type="ARBA" id="ARBA00022475"/>
    </source>
</evidence>
<dbReference type="InterPro" id="IPR043760">
    <property type="entry name" value="PycTM_dom"/>
</dbReference>
<sequence length="168" mass="19180">MDEKTENYWRILEANLEWIRYSDAKATGILTIYGVLITVAFTRILDILEVISTSWMLIGLTTSSGLSSLVAIYFGFRSISPRLVQQHYRSIIFFGSIVQHSPDMQTFRKFSHEVLDSPRGLDDDLAAQIYINARIASLKFKNVSSSIRFFIASFLILLSEMVIFLLVN</sequence>
<comment type="subcellular location">
    <subcellularLocation>
        <location evidence="1">Cell membrane</location>
    </subcellularLocation>
</comment>